<dbReference type="Pfam" id="PF17820">
    <property type="entry name" value="PDZ_6"/>
    <property type="match status" value="1"/>
</dbReference>
<name>A0A6J6YF08_9ZZZZ</name>
<evidence type="ECO:0000256" key="10">
    <source>
        <dbReference type="SAM" id="Phobius"/>
    </source>
</evidence>
<keyword evidence="6" id="KW-0862">Zinc</keyword>
<dbReference type="InterPro" id="IPR001478">
    <property type="entry name" value="PDZ"/>
</dbReference>
<evidence type="ECO:0000256" key="8">
    <source>
        <dbReference type="ARBA" id="ARBA00023049"/>
    </source>
</evidence>
<comment type="subcellular location">
    <subcellularLocation>
        <location evidence="2">Membrane</location>
        <topology evidence="2">Multi-pass membrane protein</topology>
    </subcellularLocation>
</comment>
<dbReference type="GO" id="GO:0006508">
    <property type="term" value="P:proteolysis"/>
    <property type="evidence" value="ECO:0007669"/>
    <property type="project" value="UniProtKB-KW"/>
</dbReference>
<protein>
    <submittedName>
        <fullName evidence="14">Unannotated protein</fullName>
    </submittedName>
</protein>
<proteinExistence type="predicted"/>
<evidence type="ECO:0000313" key="14">
    <source>
        <dbReference type="EMBL" id="CAB4804187.1"/>
    </source>
</evidence>
<keyword evidence="3" id="KW-0645">Protease</keyword>
<keyword evidence="9 10" id="KW-0472">Membrane</keyword>
<dbReference type="AlphaFoldDB" id="A0A6J6YF08"/>
<dbReference type="GO" id="GO:0004222">
    <property type="term" value="F:metalloendopeptidase activity"/>
    <property type="evidence" value="ECO:0007669"/>
    <property type="project" value="InterPro"/>
</dbReference>
<dbReference type="PANTHER" id="PTHR42837:SF2">
    <property type="entry name" value="MEMBRANE METALLOPROTEASE ARASP2, CHLOROPLASTIC-RELATED"/>
    <property type="match status" value="1"/>
</dbReference>
<dbReference type="Gene3D" id="2.30.42.10">
    <property type="match status" value="1"/>
</dbReference>
<dbReference type="EMBL" id="CAFAAW010000009">
    <property type="protein sequence ID" value="CAB4804187.1"/>
    <property type="molecule type" value="Genomic_DNA"/>
</dbReference>
<evidence type="ECO:0000256" key="6">
    <source>
        <dbReference type="ARBA" id="ARBA00022833"/>
    </source>
</evidence>
<dbReference type="InterPro" id="IPR041489">
    <property type="entry name" value="PDZ_6"/>
</dbReference>
<dbReference type="GO" id="GO:0016020">
    <property type="term" value="C:membrane"/>
    <property type="evidence" value="ECO:0007669"/>
    <property type="project" value="UniProtKB-SubCell"/>
</dbReference>
<comment type="cofactor">
    <cofactor evidence="1">
        <name>Zn(2+)</name>
        <dbReference type="ChEBI" id="CHEBI:29105"/>
    </cofactor>
</comment>
<evidence type="ECO:0000313" key="12">
    <source>
        <dbReference type="EMBL" id="CAB4333472.1"/>
    </source>
</evidence>
<dbReference type="SUPFAM" id="SSF50156">
    <property type="entry name" value="PDZ domain-like"/>
    <property type="match status" value="1"/>
</dbReference>
<evidence type="ECO:0000256" key="3">
    <source>
        <dbReference type="ARBA" id="ARBA00022670"/>
    </source>
</evidence>
<evidence type="ECO:0000256" key="7">
    <source>
        <dbReference type="ARBA" id="ARBA00022989"/>
    </source>
</evidence>
<dbReference type="InterPro" id="IPR036034">
    <property type="entry name" value="PDZ_sf"/>
</dbReference>
<dbReference type="PANTHER" id="PTHR42837">
    <property type="entry name" value="REGULATOR OF SIGMA-E PROTEASE RSEP"/>
    <property type="match status" value="1"/>
</dbReference>
<gene>
    <name evidence="13" type="ORF">UFOPK1509_00099</name>
    <name evidence="14" type="ORF">UFOPK3120_00168</name>
    <name evidence="12" type="ORF">UFOPK4171_00181</name>
</gene>
<keyword evidence="7 10" id="KW-1133">Transmembrane helix</keyword>
<dbReference type="InterPro" id="IPR008915">
    <property type="entry name" value="Peptidase_M50"/>
</dbReference>
<keyword evidence="5" id="KW-0378">Hydrolase</keyword>
<evidence type="ECO:0000256" key="1">
    <source>
        <dbReference type="ARBA" id="ARBA00001947"/>
    </source>
</evidence>
<dbReference type="EMBL" id="CAESAM010000009">
    <property type="protein sequence ID" value="CAB4333472.1"/>
    <property type="molecule type" value="Genomic_DNA"/>
</dbReference>
<feature type="domain" description="PDZ" evidence="11">
    <location>
        <begin position="120"/>
        <end position="200"/>
    </location>
</feature>
<keyword evidence="4 10" id="KW-0812">Transmembrane</keyword>
<feature type="transmembrane region" description="Helical" evidence="10">
    <location>
        <begin position="369"/>
        <end position="390"/>
    </location>
</feature>
<dbReference type="Pfam" id="PF02163">
    <property type="entry name" value="Peptidase_M50"/>
    <property type="match status" value="1"/>
</dbReference>
<keyword evidence="8" id="KW-0482">Metalloprotease</keyword>
<dbReference type="InterPro" id="IPR004387">
    <property type="entry name" value="Pept_M50_Zn"/>
</dbReference>
<evidence type="ECO:0000313" key="13">
    <source>
        <dbReference type="EMBL" id="CAB4547803.1"/>
    </source>
</evidence>
<feature type="transmembrane region" description="Helical" evidence="10">
    <location>
        <begin position="105"/>
        <end position="124"/>
    </location>
</feature>
<evidence type="ECO:0000256" key="5">
    <source>
        <dbReference type="ARBA" id="ARBA00022801"/>
    </source>
</evidence>
<accession>A0A6J6YF08</accession>
<dbReference type="SMART" id="SM00228">
    <property type="entry name" value="PDZ"/>
    <property type="match status" value="1"/>
</dbReference>
<evidence type="ECO:0000256" key="2">
    <source>
        <dbReference type="ARBA" id="ARBA00004141"/>
    </source>
</evidence>
<reference evidence="14" key="1">
    <citation type="submission" date="2020-05" db="EMBL/GenBank/DDBJ databases">
        <authorList>
            <person name="Chiriac C."/>
            <person name="Salcher M."/>
            <person name="Ghai R."/>
            <person name="Kavagutti S V."/>
        </authorList>
    </citation>
    <scope>NUCLEOTIDE SEQUENCE</scope>
</reference>
<dbReference type="EMBL" id="CAEZSY010000005">
    <property type="protein sequence ID" value="CAB4547803.1"/>
    <property type="molecule type" value="Genomic_DNA"/>
</dbReference>
<dbReference type="CDD" id="cd06163">
    <property type="entry name" value="S2P-M50_PDZ_RseP-like"/>
    <property type="match status" value="1"/>
</dbReference>
<feature type="transmembrane region" description="Helical" evidence="10">
    <location>
        <begin position="307"/>
        <end position="327"/>
    </location>
</feature>
<organism evidence="14">
    <name type="scientific">freshwater metagenome</name>
    <dbReference type="NCBI Taxonomy" id="449393"/>
    <lineage>
        <taxon>unclassified sequences</taxon>
        <taxon>metagenomes</taxon>
        <taxon>ecological metagenomes</taxon>
    </lineage>
</organism>
<evidence type="ECO:0000256" key="4">
    <source>
        <dbReference type="ARBA" id="ARBA00022692"/>
    </source>
</evidence>
<sequence length="397" mass="41935">MLSILGVLAFVVALLTSVMIHEAGHYLTAKKFGMKVTEFFLGFGQKIWSTQRGETEFGLKAIPAGGYCKIVGMSSREVLSPADADRAFIKGSIAQRLIVLGAGSFLHFVIGFVLLITLFAGVGVTSVTNQVEKVSECVPQSATEVCSATSTPSPAKNAGVLAGDKLVKINGESFEVWSDAVAVIRANAGKSIDLIIDRNGQEISLQVIPATRMVDGKAVGVLGVINEVGTVRFNPIVATQRSITFGGDILANSVTSLISLPSKIPDLLAQTFGARERDPEGLVGVVGVARVSGETASTGKLNTNEKIATFILIVASLNIFVGMFNLLPLLPLDGGHMAVAIADGIRNLFARRRGLPKPAPIDVERLTPITMIVFVLMAALSIVLLAADIFNPIRLNL</sequence>
<evidence type="ECO:0000256" key="9">
    <source>
        <dbReference type="ARBA" id="ARBA00023136"/>
    </source>
</evidence>
<evidence type="ECO:0000259" key="11">
    <source>
        <dbReference type="SMART" id="SM00228"/>
    </source>
</evidence>